<keyword evidence="4" id="KW-1185">Reference proteome</keyword>
<keyword evidence="1" id="KW-0539">Nucleus</keyword>
<comment type="subcellular location">
    <subcellularLocation>
        <location evidence="1">Nucleus</location>
    </subcellularLocation>
</comment>
<gene>
    <name evidence="3" type="ORF">KOW79_005195</name>
</gene>
<dbReference type="PANTHER" id="PTHR16155:SF20">
    <property type="entry name" value="STERILE ALPHA MOTIF DOMAIN-CONTAINING PROTEIN 9-LIKE"/>
    <property type="match status" value="1"/>
</dbReference>
<protein>
    <recommendedName>
        <fullName evidence="2">Grh/CP2 DB domain-containing protein</fullName>
    </recommendedName>
</protein>
<sequence length="2005" mass="230310">MFQHKAQSGCVRETIATLLKAKPKQQTTGSEAKLPLFQYVLCAATSPAVKMHEESLTYLNQGQSYEIRMLNLKLLECTHVSSKWVKSTVRVLFHDRRLQYSEYQQLEGWSWNRPGDRILDLDTTLSMGIIEPQANPLQLNTIEFIWDPAKNASIFIQVNCISTEFTPRKHGGEKGVPFRIQVDTFIPNEHGEYLEHVHSSSCQIKVFKPKGANRRLKTDREKIEKKSLQEREKYQPSFETTILTECSPWPDGPYINSVGSSLSPMYHILTSNDFTEGDDRDCSPNLQRELLLPSCSAQLVPSLSPQEAQEWLHQNRFSSFCRLFSNFSGADLVKMSKNDFVQICGPADGIRLFNAIKGRCIQPRLTVYVSIQKNKNQPNSKPYSDEVYHALSLEHLTLFELTEKIASLYSVPVQQICHVYRQGPMGIYVLVSDEMVKNFTEETRFIISALKVMMGESFHNEDSYIFLLKGFEEVCQISGMAERSAVEENNSREVLHPTVLPAEIKDWDKEHVKAWIHRLTNVENENATILYEQDIDGPSLLLLETSDFLGIGIKLGPAKLIIHHRDELKAYHLDSLGSQSGNACKPYPFNRFHAAYRYKENSVLDITETGTLNFIEPCHEYKAFIHFKNVTSEGKLKKFTDEVIKFAAACMNSRTNGTIHFGVGDLPEFSHGQILGASVEDKEAFLKKLAEVINGRFEHKHTDVAKKCIKPPRFVEVLKPDMTVSGKYVIEVDVEPSFLVCEDKCFHIYNVDSKKAKKSKITTDEEEGGKFFYIRDNSSSRNLFVQSSSPKFLEEYRKYVDNMADLSQSRKKAEEERLTVVKSSVQGSKLCEMLTGGSQSLDKSHFERYVLVTNKSHPVQKESLSFLLDMNLTAVLDFDPESAETGLNKLFEERNTNVHLPMQYKITEPVEDIASKLKLTRATSWVFCNGGVKDEPPSDVANWLTEKGSSIRDVVSFLCRKDVLPHKKFLIIFILLSDVTDGHDPLLETFSMFLQELKGTDQILCICENEGAYTYWKDLIDARYRINISRRCIYELSFAEINGTVLSLWSENRKSSRFLPGAGGKVLLPKKVEGSMDALNVLCVNQCEGGNEDKLQLEETFYKGGKVSWWNFYFSEQQGSTPFIKRDKFDYIIDTIIPDMCSLRQVCVRFNILHIPGCGGTTLAMHVLWTLKQKFRCAVLKNKDVHYEDVAQQVITLLTYETMEHQTRLPVLLLIDDFEDFDALNDLQQHIERECQKKNVSAKSPQVILMNCMRSESREQTEATDDTVFIGNKLSAKEQKLFENKLEEIEKIYTNAETFYGFMILKKDFSPDYIQGVVKNTLKGFNFKQRDAQLIAVLVLLNCYCKSAKISVSICEEFLCLSTRPDLTSCRVEDGLGKFSTLVTRCTEDFKLEFQAMRVIHSSMAEHCLKELKTSYNLSQAQIADFLLTTEVFYSCIQGKEKLMQDIRYMLVKRHYSAESAPADFQFSPLIQTIAKETPGCEENVLLNAAKRFEKDAVILQLLSRYHYLQKKDFREAKVWAKKARDLQRDNSYICDTSAQVIKHELKNALNNDKDDEIRPDKLKEYLKMAEFATEAFRETQEIARREVSLRYKTKKDFSPYNTAGRLGELEVAVMVIKILERIPVFSLDKLRRDILSQVLSGKMKIQDVATHDPKRQKNASYYQFLRDFSDLLYNLRDNMKKHFDFLDSYSVNLSSFYSQKDTQELRTREKIFLCFQQYVNLFCSSEKKELMKNSPLNTMLKIEKIRQWLEKNKADSYTGLLEYLSREHFRSPKSTVEQVVNYYDFILRNSPPQNDRHFKDTVNFIYANIVLNKISPESRIFLPYMDLRTLICRTLQRCTPLNDSLALHFTAVMMLWPENIPELNLSDRLGSYVSQMRSCFSNEMKPVCNGKRAVVHFYLGRKKGYDRLLIQKDIDSCVGSQQTMSRELQNVKIWGNENVQTELRRVTGTVSRNGIMADIANPNVKVAVWPLFKSQLCGELGDRVSFFVGFTMNGPVALGIQPES</sequence>
<dbReference type="GO" id="GO:0005634">
    <property type="term" value="C:nucleus"/>
    <property type="evidence" value="ECO:0007669"/>
    <property type="project" value="UniProtKB-SubCell"/>
</dbReference>
<evidence type="ECO:0000259" key="2">
    <source>
        <dbReference type="PROSITE" id="PS51968"/>
    </source>
</evidence>
<dbReference type="Proteomes" id="UP000824219">
    <property type="component" value="Linkage Group LG06"/>
</dbReference>
<dbReference type="Pfam" id="PF25416">
    <property type="entry name" value="GRHL1_C"/>
    <property type="match status" value="1"/>
</dbReference>
<dbReference type="EMBL" id="JAHKSW010000006">
    <property type="protein sequence ID" value="KAG7331226.1"/>
    <property type="molecule type" value="Genomic_DNA"/>
</dbReference>
<dbReference type="InterPro" id="IPR041418">
    <property type="entry name" value="SAM_3"/>
</dbReference>
<name>A0A9D3NXW9_9TELE</name>
<dbReference type="InterPro" id="IPR057520">
    <property type="entry name" value="GRHL1/CP2_C"/>
</dbReference>
<dbReference type="Pfam" id="PF18016">
    <property type="entry name" value="SAM_3"/>
    <property type="match status" value="1"/>
</dbReference>
<dbReference type="PANTHER" id="PTHR16155">
    <property type="entry name" value="DED DOMAIN-CONTAINING PROTEIN"/>
    <property type="match status" value="1"/>
</dbReference>
<reference evidence="3 4" key="1">
    <citation type="submission" date="2021-06" db="EMBL/GenBank/DDBJ databases">
        <title>Chromosome-level genome assembly of the red-tail catfish (Hemibagrus wyckioides).</title>
        <authorList>
            <person name="Shao F."/>
        </authorList>
    </citation>
    <scope>NUCLEOTIDE SEQUENCE [LARGE SCALE GENOMIC DNA]</scope>
    <source>
        <strain evidence="3">EC202008001</strain>
        <tissue evidence="3">Blood</tissue>
    </source>
</reference>
<comment type="caution">
    <text evidence="3">The sequence shown here is derived from an EMBL/GenBank/DDBJ whole genome shotgun (WGS) entry which is preliminary data.</text>
</comment>
<evidence type="ECO:0000256" key="1">
    <source>
        <dbReference type="PROSITE-ProRule" id="PRU01313"/>
    </source>
</evidence>
<dbReference type="InterPro" id="IPR007604">
    <property type="entry name" value="CP2"/>
</dbReference>
<dbReference type="Gene3D" id="1.10.150.50">
    <property type="entry name" value="Transcription Factor, Ets-1"/>
    <property type="match status" value="2"/>
</dbReference>
<keyword evidence="1" id="KW-0238">DNA-binding</keyword>
<dbReference type="PROSITE" id="PS51968">
    <property type="entry name" value="GRH_CP2_DB"/>
    <property type="match status" value="1"/>
</dbReference>
<dbReference type="InterPro" id="IPR013761">
    <property type="entry name" value="SAM/pointed_sf"/>
</dbReference>
<dbReference type="SUPFAM" id="SSF47769">
    <property type="entry name" value="SAM/Pointed domain"/>
    <property type="match status" value="2"/>
</dbReference>
<dbReference type="OrthoDB" id="2337140at2759"/>
<organism evidence="3 4">
    <name type="scientific">Hemibagrus wyckioides</name>
    <dbReference type="NCBI Taxonomy" id="337641"/>
    <lineage>
        <taxon>Eukaryota</taxon>
        <taxon>Metazoa</taxon>
        <taxon>Chordata</taxon>
        <taxon>Craniata</taxon>
        <taxon>Vertebrata</taxon>
        <taxon>Euteleostomi</taxon>
        <taxon>Actinopterygii</taxon>
        <taxon>Neopterygii</taxon>
        <taxon>Teleostei</taxon>
        <taxon>Ostariophysi</taxon>
        <taxon>Siluriformes</taxon>
        <taxon>Bagridae</taxon>
        <taxon>Hemibagrus</taxon>
    </lineage>
</organism>
<feature type="domain" description="Grh/CP2 DB" evidence="2">
    <location>
        <begin position="33"/>
        <end position="269"/>
    </location>
</feature>
<evidence type="ECO:0000313" key="3">
    <source>
        <dbReference type="EMBL" id="KAG7331226.1"/>
    </source>
</evidence>
<dbReference type="GO" id="GO:0005737">
    <property type="term" value="C:cytoplasm"/>
    <property type="evidence" value="ECO:0007669"/>
    <property type="project" value="TreeGrafter"/>
</dbReference>
<dbReference type="GO" id="GO:0003677">
    <property type="term" value="F:DNA binding"/>
    <property type="evidence" value="ECO:0007669"/>
    <property type="project" value="UniProtKB-KW"/>
</dbReference>
<accession>A0A9D3NXW9</accession>
<dbReference type="Pfam" id="PF04516">
    <property type="entry name" value="CP2"/>
    <property type="match status" value="1"/>
</dbReference>
<proteinExistence type="predicted"/>
<evidence type="ECO:0000313" key="4">
    <source>
        <dbReference type="Proteomes" id="UP000824219"/>
    </source>
</evidence>